<dbReference type="InterPro" id="IPR027417">
    <property type="entry name" value="P-loop_NTPase"/>
</dbReference>
<evidence type="ECO:0000256" key="3">
    <source>
        <dbReference type="ARBA" id="ARBA00022741"/>
    </source>
</evidence>
<dbReference type="Gene3D" id="3.40.50.300">
    <property type="entry name" value="P-loop containing nucleotide triphosphate hydrolases"/>
    <property type="match status" value="1"/>
</dbReference>
<organism evidence="8 9">
    <name type="scientific">Methanospirillum lacunae</name>
    <dbReference type="NCBI Taxonomy" id="668570"/>
    <lineage>
        <taxon>Archaea</taxon>
        <taxon>Methanobacteriati</taxon>
        <taxon>Methanobacteriota</taxon>
        <taxon>Stenosarchaea group</taxon>
        <taxon>Methanomicrobia</taxon>
        <taxon>Methanomicrobiales</taxon>
        <taxon>Methanospirillaceae</taxon>
        <taxon>Methanospirillum</taxon>
    </lineage>
</organism>
<dbReference type="Pfam" id="PF17207">
    <property type="entry name" value="MCM_OB"/>
    <property type="match status" value="1"/>
</dbReference>
<dbReference type="Proteomes" id="UP000245657">
    <property type="component" value="Unassembled WGS sequence"/>
</dbReference>
<reference evidence="8 9" key="1">
    <citation type="submission" date="2018-05" db="EMBL/GenBank/DDBJ databases">
        <title>Draft genome of Methanospirillum lacunae Ki8-1.</title>
        <authorList>
            <person name="Dueholm M.S."/>
            <person name="Nielsen P.H."/>
            <person name="Bakmann L.F."/>
            <person name="Otzen D.E."/>
        </authorList>
    </citation>
    <scope>NUCLEOTIDE SEQUENCE [LARGE SCALE GENOMIC DNA]</scope>
    <source>
        <strain evidence="8 9">Ki8-1</strain>
    </source>
</reference>
<dbReference type="PROSITE" id="PS50051">
    <property type="entry name" value="MCM_2"/>
    <property type="match status" value="1"/>
</dbReference>
<dbReference type="GO" id="GO:0003697">
    <property type="term" value="F:single-stranded DNA binding"/>
    <property type="evidence" value="ECO:0007669"/>
    <property type="project" value="TreeGrafter"/>
</dbReference>
<dbReference type="GO" id="GO:0006270">
    <property type="term" value="P:DNA replication initiation"/>
    <property type="evidence" value="ECO:0007669"/>
    <property type="project" value="InterPro"/>
</dbReference>
<dbReference type="OrthoDB" id="6747at2157"/>
<dbReference type="PANTHER" id="PTHR11630:SF66">
    <property type="entry name" value="DNA REPLICATION LICENSING FACTOR MCM4"/>
    <property type="match status" value="1"/>
</dbReference>
<keyword evidence="2" id="KW-0235">DNA replication</keyword>
<dbReference type="FunFam" id="3.40.50.300:FF:000826">
    <property type="entry name" value="Replicative DNA helicase Mcm"/>
    <property type="match status" value="1"/>
</dbReference>
<evidence type="ECO:0000256" key="6">
    <source>
        <dbReference type="RuleBase" id="RU004070"/>
    </source>
</evidence>
<dbReference type="Gene3D" id="3.30.1640.10">
    <property type="entry name" value="mini-chromosome maintenance (MCM) complex, chain A, domain 1"/>
    <property type="match status" value="1"/>
</dbReference>
<dbReference type="InterPro" id="IPR012340">
    <property type="entry name" value="NA-bd_OB-fold"/>
</dbReference>
<comment type="similarity">
    <text evidence="1 6">Belongs to the MCM family.</text>
</comment>
<dbReference type="SUPFAM" id="SSF50249">
    <property type="entry name" value="Nucleic acid-binding proteins"/>
    <property type="match status" value="1"/>
</dbReference>
<dbReference type="GeneID" id="97549417"/>
<dbReference type="InterPro" id="IPR008047">
    <property type="entry name" value="MCM_4"/>
</dbReference>
<dbReference type="GO" id="GO:0017116">
    <property type="term" value="F:single-stranded DNA helicase activity"/>
    <property type="evidence" value="ECO:0007669"/>
    <property type="project" value="TreeGrafter"/>
</dbReference>
<accession>A0A2V2N2R7</accession>
<evidence type="ECO:0000313" key="8">
    <source>
        <dbReference type="EMBL" id="PWR74059.1"/>
    </source>
</evidence>
<dbReference type="InterPro" id="IPR036388">
    <property type="entry name" value="WH-like_DNA-bd_sf"/>
</dbReference>
<dbReference type="EMBL" id="QGMY01000002">
    <property type="protein sequence ID" value="PWR74059.1"/>
    <property type="molecule type" value="Genomic_DNA"/>
</dbReference>
<gene>
    <name evidence="8" type="ORF">DK846_02565</name>
</gene>
<keyword evidence="4 6" id="KW-0067">ATP-binding</keyword>
<dbReference type="PRINTS" id="PR01660">
    <property type="entry name" value="MCMPROTEIN4"/>
</dbReference>
<evidence type="ECO:0000256" key="5">
    <source>
        <dbReference type="ARBA" id="ARBA00023125"/>
    </source>
</evidence>
<dbReference type="Pfam" id="PF17855">
    <property type="entry name" value="MCM_lid"/>
    <property type="match status" value="1"/>
</dbReference>
<dbReference type="Gene3D" id="2.20.28.10">
    <property type="match status" value="1"/>
</dbReference>
<dbReference type="InterPro" id="IPR031327">
    <property type="entry name" value="MCM"/>
</dbReference>
<keyword evidence="5 6" id="KW-0238">DNA-binding</keyword>
<sequence>MTSETTSDEIEITDRDADWHKFLKSRYKKELDEISREYPFRRSLYINYHDIESFGKTGTQMADELLENPGKVIGDIRDAIRNHRLIKVKKEKDPIDINIRFLSLPRKIAIREIRSDHIGQMISVEGILRKTTEVRPRITLAVFRCPSGHRTVKAQGYGPFIEPDGCSADGCTQKKLELIPRFSRFVDSQKLRIQESPEGLRGGEQPQTIDVDAIDDITGIVTAGDRIVINGILRSIQRNSYGTKSTIFDIYIECNSIEVAEKEFEEVNISEEDEKEIIALSQDPMIYRKIAHSIAPTIFGVDDVKEAIALQLFGGIAKEMPDGSRLRGDIHVLLIGDPGIAKSQMLRYVVKLSPRAIYTSGQSSTAAGLTATAVKDEFGDGRWTLEAGALVLADMGVACVDEMDKMDKNDRSALHEAMEQQSISIAKAGITATLKSRCALLGAANPKYGRFDDFAPIGEQINMPPSLLSRFDLIFVLADKPEHERDLAIAEHMIKAHSVGELIAQHSRTPIDGVTDEYIAEQLKPVTPEIDPTIFRKYVAYAKRNCFPRLGTEAREALIQYYMKLRDLADANKPVPVTARQLEAIIRLAESSAKIRLSPIIEKSDSDRTIRIIDTCLRQVAYDPSSGSFDIDMVATGVSKGKRDLIRTIKQVIRDTADDNGRAHIEDVIERVRTQGFDKDEVDKQIRSMLRSGEAMEPKHGVIKLI</sequence>
<evidence type="ECO:0000256" key="1">
    <source>
        <dbReference type="ARBA" id="ARBA00008010"/>
    </source>
</evidence>
<dbReference type="InterPro" id="IPR033762">
    <property type="entry name" value="MCM_OB"/>
</dbReference>
<keyword evidence="3 6" id="KW-0547">Nucleotide-binding</keyword>
<protein>
    <submittedName>
        <fullName evidence="8">AAA family ATPase</fullName>
    </submittedName>
</protein>
<dbReference type="RefSeq" id="WP_109967338.1">
    <property type="nucleotide sequence ID" value="NZ_CP176093.1"/>
</dbReference>
<dbReference type="InterPro" id="IPR041562">
    <property type="entry name" value="MCM_lid"/>
</dbReference>
<dbReference type="Pfam" id="PF00493">
    <property type="entry name" value="MCM"/>
    <property type="match status" value="1"/>
</dbReference>
<name>A0A2V2N2R7_9EURY</name>
<feature type="domain" description="MCM C-terminal AAA(+) ATPase" evidence="7">
    <location>
        <begin position="286"/>
        <end position="493"/>
    </location>
</feature>
<evidence type="ECO:0000256" key="2">
    <source>
        <dbReference type="ARBA" id="ARBA00022705"/>
    </source>
</evidence>
<dbReference type="InterPro" id="IPR001208">
    <property type="entry name" value="MCM_dom"/>
</dbReference>
<dbReference type="PRINTS" id="PR01657">
    <property type="entry name" value="MCMFAMILY"/>
</dbReference>
<keyword evidence="9" id="KW-1185">Reference proteome</keyword>
<dbReference type="Gene3D" id="1.10.10.10">
    <property type="entry name" value="Winged helix-like DNA-binding domain superfamily/Winged helix DNA-binding domain"/>
    <property type="match status" value="1"/>
</dbReference>
<dbReference type="SUPFAM" id="SSF52540">
    <property type="entry name" value="P-loop containing nucleoside triphosphate hydrolases"/>
    <property type="match status" value="1"/>
</dbReference>
<proteinExistence type="inferred from homology"/>
<dbReference type="AlphaFoldDB" id="A0A2V2N2R7"/>
<evidence type="ECO:0000256" key="4">
    <source>
        <dbReference type="ARBA" id="ARBA00022840"/>
    </source>
</evidence>
<dbReference type="GO" id="GO:0005524">
    <property type="term" value="F:ATP binding"/>
    <property type="evidence" value="ECO:0007669"/>
    <property type="project" value="UniProtKB-KW"/>
</dbReference>
<comment type="caution">
    <text evidence="8">The sequence shown here is derived from an EMBL/GenBank/DDBJ whole genome shotgun (WGS) entry which is preliminary data.</text>
</comment>
<dbReference type="SMART" id="SM00350">
    <property type="entry name" value="MCM"/>
    <property type="match status" value="1"/>
</dbReference>
<evidence type="ECO:0000313" key="9">
    <source>
        <dbReference type="Proteomes" id="UP000245657"/>
    </source>
</evidence>
<evidence type="ECO:0000259" key="7">
    <source>
        <dbReference type="PROSITE" id="PS50051"/>
    </source>
</evidence>
<dbReference type="GO" id="GO:0042555">
    <property type="term" value="C:MCM complex"/>
    <property type="evidence" value="ECO:0007669"/>
    <property type="project" value="InterPro"/>
</dbReference>
<dbReference type="PANTHER" id="PTHR11630">
    <property type="entry name" value="DNA REPLICATION LICENSING FACTOR MCM FAMILY MEMBER"/>
    <property type="match status" value="1"/>
</dbReference>
<dbReference type="Gene3D" id="2.40.50.140">
    <property type="entry name" value="Nucleic acid-binding proteins"/>
    <property type="match status" value="1"/>
</dbReference>